<sequence length="513" mass="55219">MGPTTAPKELNNHDTMSLTATDPDGPSVDAQRNPETDVEKTVVAQLDPSTADSQWDGPDDPGNPLNWPARKRNAQVIVVAGLMLAVNLASTMFAPAAGQLMDEFGFTSHAVASLTVSIYVLGFALGPLLWAPLSEMYGRLVVYLVSTVLFLAFLLGTAFAANLGQFMAFRVLSGGTGGASLALCGGTLADVVPREHRGKWMSLFVLGPLLGPIIGPVMGGFIAQDVGWRWVFRVIAIATGVCLALIFAFLCETFAPVLLRRKARARARAQAKDEPEPATYVEKPDIGAELRRGIVRPLKLLVLSPIVLLLSLYTAFYFGLIFLLFTTFSTVYMDQYGWSTSISGLSYLGMGVGMGAGLAAQARLSDQFIRQRTAKNGVSKPEDRLVLMAIMSPSIPIGMFWYGWAADKQTHWIVPILGTVFIGVGMIFTMLPVLVYLVDCFGAEAAASAMAANTFMRSIAGAFLPLAGPALYEALGLGWGNSLLGFLGLAMLPIPWVFYLYGEKIRLSRKITL</sequence>
<dbReference type="AlphaFoldDB" id="W9Y436"/>
<dbReference type="PANTHER" id="PTHR23502">
    <property type="entry name" value="MAJOR FACILITATOR SUPERFAMILY"/>
    <property type="match status" value="1"/>
</dbReference>
<dbReference type="OrthoDB" id="5296287at2759"/>
<evidence type="ECO:0000256" key="1">
    <source>
        <dbReference type="ARBA" id="ARBA00004141"/>
    </source>
</evidence>
<dbReference type="GeneID" id="19168756"/>
<dbReference type="HOGENOM" id="CLU_008455_1_1_1"/>
<keyword evidence="3 7" id="KW-0812">Transmembrane</keyword>
<feature type="transmembrane region" description="Helical" evidence="7">
    <location>
        <begin position="167"/>
        <end position="188"/>
    </location>
</feature>
<dbReference type="GO" id="GO:0016020">
    <property type="term" value="C:membrane"/>
    <property type="evidence" value="ECO:0007669"/>
    <property type="project" value="UniProtKB-SubCell"/>
</dbReference>
<dbReference type="Proteomes" id="UP000019478">
    <property type="component" value="Unassembled WGS sequence"/>
</dbReference>
<feature type="transmembrane region" description="Helical" evidence="7">
    <location>
        <begin position="416"/>
        <end position="438"/>
    </location>
</feature>
<evidence type="ECO:0000256" key="3">
    <source>
        <dbReference type="ARBA" id="ARBA00022692"/>
    </source>
</evidence>
<dbReference type="SUPFAM" id="SSF103473">
    <property type="entry name" value="MFS general substrate transporter"/>
    <property type="match status" value="1"/>
</dbReference>
<dbReference type="InterPro" id="IPR020846">
    <property type="entry name" value="MFS_dom"/>
</dbReference>
<dbReference type="eggNOG" id="KOG0255">
    <property type="taxonomic scope" value="Eukaryota"/>
</dbReference>
<evidence type="ECO:0000256" key="6">
    <source>
        <dbReference type="SAM" id="MobiDB-lite"/>
    </source>
</evidence>
<dbReference type="FunFam" id="1.20.1250.20:FF:000011">
    <property type="entry name" value="MFS multidrug transporter, putative"/>
    <property type="match status" value="1"/>
</dbReference>
<feature type="transmembrane region" description="Helical" evidence="7">
    <location>
        <begin position="140"/>
        <end position="161"/>
    </location>
</feature>
<feature type="transmembrane region" description="Helical" evidence="7">
    <location>
        <begin position="385"/>
        <end position="404"/>
    </location>
</feature>
<feature type="transmembrane region" description="Helical" evidence="7">
    <location>
        <begin position="483"/>
        <end position="501"/>
    </location>
</feature>
<dbReference type="Gene3D" id="1.20.1250.20">
    <property type="entry name" value="MFS general substrate transporter like domains"/>
    <property type="match status" value="1"/>
</dbReference>
<dbReference type="GO" id="GO:0022857">
    <property type="term" value="F:transmembrane transporter activity"/>
    <property type="evidence" value="ECO:0007669"/>
    <property type="project" value="InterPro"/>
</dbReference>
<dbReference type="STRING" id="1182542.W9Y436"/>
<dbReference type="InterPro" id="IPR011701">
    <property type="entry name" value="MFS"/>
</dbReference>
<dbReference type="PANTHER" id="PTHR23502:SF68">
    <property type="entry name" value="MULTIDRUG TRANSPORTER, PUTATIVE (AFU_ORTHOLOGUE AFUA_3G01120)-RELATED"/>
    <property type="match status" value="1"/>
</dbReference>
<feature type="transmembrane region" description="Helical" evidence="7">
    <location>
        <begin position="450"/>
        <end position="471"/>
    </location>
</feature>
<name>W9Y436_9EURO</name>
<evidence type="ECO:0000256" key="5">
    <source>
        <dbReference type="ARBA" id="ARBA00023136"/>
    </source>
</evidence>
<accession>W9Y436</accession>
<comment type="subcellular location">
    <subcellularLocation>
        <location evidence="1">Membrane</location>
        <topology evidence="1">Multi-pass membrane protein</topology>
    </subcellularLocation>
</comment>
<protein>
    <recommendedName>
        <fullName evidence="8">Major facilitator superfamily (MFS) profile domain-containing protein</fullName>
    </recommendedName>
</protein>
<evidence type="ECO:0000256" key="7">
    <source>
        <dbReference type="SAM" id="Phobius"/>
    </source>
</evidence>
<dbReference type="RefSeq" id="XP_007732956.1">
    <property type="nucleotide sequence ID" value="XM_007734766.1"/>
</dbReference>
<evidence type="ECO:0000259" key="8">
    <source>
        <dbReference type="PROSITE" id="PS50850"/>
    </source>
</evidence>
<evidence type="ECO:0000256" key="2">
    <source>
        <dbReference type="ARBA" id="ARBA00008335"/>
    </source>
</evidence>
<evidence type="ECO:0000313" key="10">
    <source>
        <dbReference type="Proteomes" id="UP000019478"/>
    </source>
</evidence>
<feature type="transmembrane region" description="Helical" evidence="7">
    <location>
        <begin position="345"/>
        <end position="364"/>
    </location>
</feature>
<dbReference type="Pfam" id="PF07690">
    <property type="entry name" value="MFS_1"/>
    <property type="match status" value="1"/>
</dbReference>
<gene>
    <name evidence="9" type="ORF">A1O3_04638</name>
</gene>
<feature type="transmembrane region" description="Helical" evidence="7">
    <location>
        <begin position="110"/>
        <end position="133"/>
    </location>
</feature>
<feature type="transmembrane region" description="Helical" evidence="7">
    <location>
        <begin position="230"/>
        <end position="259"/>
    </location>
</feature>
<proteinExistence type="inferred from homology"/>
<reference evidence="9 10" key="1">
    <citation type="submission" date="2013-03" db="EMBL/GenBank/DDBJ databases">
        <title>The Genome Sequence of Capronia epimyces CBS 606.96.</title>
        <authorList>
            <consortium name="The Broad Institute Genomics Platform"/>
            <person name="Cuomo C."/>
            <person name="de Hoog S."/>
            <person name="Gorbushina A."/>
            <person name="Walker B."/>
            <person name="Young S.K."/>
            <person name="Zeng Q."/>
            <person name="Gargeya S."/>
            <person name="Fitzgerald M."/>
            <person name="Haas B."/>
            <person name="Abouelleil A."/>
            <person name="Allen A.W."/>
            <person name="Alvarado L."/>
            <person name="Arachchi H.M."/>
            <person name="Berlin A.M."/>
            <person name="Chapman S.B."/>
            <person name="Gainer-Dewar J."/>
            <person name="Goldberg J."/>
            <person name="Griggs A."/>
            <person name="Gujja S."/>
            <person name="Hansen M."/>
            <person name="Howarth C."/>
            <person name="Imamovic A."/>
            <person name="Ireland A."/>
            <person name="Larimer J."/>
            <person name="McCowan C."/>
            <person name="Murphy C."/>
            <person name="Pearson M."/>
            <person name="Poon T.W."/>
            <person name="Priest M."/>
            <person name="Roberts A."/>
            <person name="Saif S."/>
            <person name="Shea T."/>
            <person name="Sisk P."/>
            <person name="Sykes S."/>
            <person name="Wortman J."/>
            <person name="Nusbaum C."/>
            <person name="Birren B."/>
        </authorList>
    </citation>
    <scope>NUCLEOTIDE SEQUENCE [LARGE SCALE GENOMIC DNA]</scope>
    <source>
        <strain evidence="9 10">CBS 606.96</strain>
    </source>
</reference>
<keyword evidence="4 7" id="KW-1133">Transmembrane helix</keyword>
<feature type="transmembrane region" description="Helical" evidence="7">
    <location>
        <begin position="200"/>
        <end position="224"/>
    </location>
</feature>
<evidence type="ECO:0000256" key="4">
    <source>
        <dbReference type="ARBA" id="ARBA00022989"/>
    </source>
</evidence>
<keyword evidence="5 7" id="KW-0472">Membrane</keyword>
<organism evidence="9 10">
    <name type="scientific">Capronia epimyces CBS 606.96</name>
    <dbReference type="NCBI Taxonomy" id="1182542"/>
    <lineage>
        <taxon>Eukaryota</taxon>
        <taxon>Fungi</taxon>
        <taxon>Dikarya</taxon>
        <taxon>Ascomycota</taxon>
        <taxon>Pezizomycotina</taxon>
        <taxon>Eurotiomycetes</taxon>
        <taxon>Chaetothyriomycetidae</taxon>
        <taxon>Chaetothyriales</taxon>
        <taxon>Herpotrichiellaceae</taxon>
        <taxon>Capronia</taxon>
    </lineage>
</organism>
<comment type="similarity">
    <text evidence="2">Belongs to the major facilitator superfamily.</text>
</comment>
<feature type="transmembrane region" description="Helical" evidence="7">
    <location>
        <begin position="300"/>
        <end position="325"/>
    </location>
</feature>
<dbReference type="CDD" id="cd17323">
    <property type="entry name" value="MFS_Tpo1_MDR_like"/>
    <property type="match status" value="1"/>
</dbReference>
<dbReference type="InterPro" id="IPR036259">
    <property type="entry name" value="MFS_trans_sf"/>
</dbReference>
<evidence type="ECO:0000313" key="9">
    <source>
        <dbReference type="EMBL" id="EXJ83971.1"/>
    </source>
</evidence>
<feature type="transmembrane region" description="Helical" evidence="7">
    <location>
        <begin position="76"/>
        <end position="98"/>
    </location>
</feature>
<dbReference type="PROSITE" id="PS50850">
    <property type="entry name" value="MFS"/>
    <property type="match status" value="1"/>
</dbReference>
<keyword evidence="10" id="KW-1185">Reference proteome</keyword>
<feature type="domain" description="Major facilitator superfamily (MFS) profile" evidence="8">
    <location>
        <begin position="73"/>
        <end position="505"/>
    </location>
</feature>
<comment type="caution">
    <text evidence="9">The sequence shown here is derived from an EMBL/GenBank/DDBJ whole genome shotgun (WGS) entry which is preliminary data.</text>
</comment>
<dbReference type="EMBL" id="AMGY01000004">
    <property type="protein sequence ID" value="EXJ83971.1"/>
    <property type="molecule type" value="Genomic_DNA"/>
</dbReference>
<feature type="region of interest" description="Disordered" evidence="6">
    <location>
        <begin position="1"/>
        <end position="68"/>
    </location>
</feature>